<feature type="domain" description="EamA" evidence="8">
    <location>
        <begin position="6"/>
        <end position="144"/>
    </location>
</feature>
<evidence type="ECO:0000256" key="6">
    <source>
        <dbReference type="ARBA" id="ARBA00023136"/>
    </source>
</evidence>
<dbReference type="InterPro" id="IPR000620">
    <property type="entry name" value="EamA_dom"/>
</dbReference>
<keyword evidence="10" id="KW-1185">Reference proteome</keyword>
<feature type="transmembrane region" description="Helical" evidence="7">
    <location>
        <begin position="275"/>
        <end position="293"/>
    </location>
</feature>
<feature type="transmembrane region" description="Helical" evidence="7">
    <location>
        <begin position="127"/>
        <end position="146"/>
    </location>
</feature>
<evidence type="ECO:0000259" key="8">
    <source>
        <dbReference type="Pfam" id="PF00892"/>
    </source>
</evidence>
<feature type="transmembrane region" description="Helical" evidence="7">
    <location>
        <begin position="75"/>
        <end position="94"/>
    </location>
</feature>
<feature type="transmembrane region" description="Helical" evidence="7">
    <location>
        <begin position="252"/>
        <end position="269"/>
    </location>
</feature>
<evidence type="ECO:0000256" key="3">
    <source>
        <dbReference type="ARBA" id="ARBA00022475"/>
    </source>
</evidence>
<dbReference type="AlphaFoldDB" id="A0A433RUC4"/>
<dbReference type="InterPro" id="IPR037185">
    <property type="entry name" value="EmrE-like"/>
</dbReference>
<dbReference type="PANTHER" id="PTHR32322:SF18">
    <property type="entry name" value="S-ADENOSYLMETHIONINE_S-ADENOSYLHOMOCYSTEINE TRANSPORTER"/>
    <property type="match status" value="1"/>
</dbReference>
<dbReference type="GO" id="GO:0005886">
    <property type="term" value="C:plasma membrane"/>
    <property type="evidence" value="ECO:0007669"/>
    <property type="project" value="UniProtKB-SubCell"/>
</dbReference>
<dbReference type="Pfam" id="PF00892">
    <property type="entry name" value="EamA"/>
    <property type="match status" value="2"/>
</dbReference>
<dbReference type="OrthoDB" id="9810818at2"/>
<keyword evidence="6 7" id="KW-0472">Membrane</keyword>
<dbReference type="PANTHER" id="PTHR32322">
    <property type="entry name" value="INNER MEMBRANE TRANSPORTER"/>
    <property type="match status" value="1"/>
</dbReference>
<dbReference type="InterPro" id="IPR050638">
    <property type="entry name" value="AA-Vitamin_Transporters"/>
</dbReference>
<feature type="transmembrane region" description="Helical" evidence="7">
    <location>
        <begin position="158"/>
        <end position="177"/>
    </location>
</feature>
<feature type="transmembrane region" description="Helical" evidence="7">
    <location>
        <begin position="34"/>
        <end position="55"/>
    </location>
</feature>
<sequence length="306" mass="34026">MNKHLKGILMVLIGSMLWGATGPMMEWILHEGAINASFMLTIRLLLAGIALLSFIKWRGQNVTAIWKNKYWATSLVLFSLIGMLGVQYTFVATINSSNAVFATLLQFLAPIFIILYVSFANKMLPPIYQVLGIIGTLVGLFLLLTNGQLNELLVSNSALIWGVALGFAFAFYTVYPVKIMNEWGVMQVVAWSMIVGGSVLGIISGFWQWEQWAVLMQPQILLMMLGVIFFGTIAFVLFLGSMTYITPVETSVLSSMEPLTATAVSIVWLGRTLELYQFVGVVVMLLFVTWLSIEGDRQSRKNALEK</sequence>
<evidence type="ECO:0000256" key="5">
    <source>
        <dbReference type="ARBA" id="ARBA00022989"/>
    </source>
</evidence>
<dbReference type="Proteomes" id="UP000288623">
    <property type="component" value="Unassembled WGS sequence"/>
</dbReference>
<accession>A0A433RUC4</accession>
<reference evidence="9 10" key="1">
    <citation type="submission" date="2014-11" db="EMBL/GenBank/DDBJ databases">
        <title>Genome sequence and analysis of novel Kurthia sp.</title>
        <authorList>
            <person name="Lawson J.N."/>
            <person name="Gonzalez J.E."/>
            <person name="Rinauldi L."/>
            <person name="Xuan Z."/>
            <person name="Firman A."/>
            <person name="Shaddox L."/>
            <person name="Trudeau A."/>
            <person name="Shah S."/>
            <person name="Reiman D."/>
        </authorList>
    </citation>
    <scope>NUCLEOTIDE SEQUENCE [LARGE SCALE GENOMIC DNA]</scope>
    <source>
        <strain evidence="9 10">3B1D</strain>
    </source>
</reference>
<feature type="transmembrane region" description="Helical" evidence="7">
    <location>
        <begin position="220"/>
        <end position="240"/>
    </location>
</feature>
<dbReference type="SUPFAM" id="SSF103481">
    <property type="entry name" value="Multidrug resistance efflux transporter EmrE"/>
    <property type="match status" value="2"/>
</dbReference>
<evidence type="ECO:0000313" key="9">
    <source>
        <dbReference type="EMBL" id="RUS55749.1"/>
    </source>
</evidence>
<keyword evidence="5 7" id="KW-1133">Transmembrane helix</keyword>
<evidence type="ECO:0000256" key="2">
    <source>
        <dbReference type="ARBA" id="ARBA00007362"/>
    </source>
</evidence>
<keyword evidence="3" id="KW-1003">Cell membrane</keyword>
<name>A0A433RUC4_9BACL</name>
<evidence type="ECO:0000256" key="7">
    <source>
        <dbReference type="SAM" id="Phobius"/>
    </source>
</evidence>
<dbReference type="RefSeq" id="WP_126990995.1">
    <property type="nucleotide sequence ID" value="NZ_JTFC01000031.1"/>
</dbReference>
<protein>
    <submittedName>
        <fullName evidence="9">Multidrug transporter</fullName>
    </submittedName>
</protein>
<proteinExistence type="inferred from homology"/>
<feature type="transmembrane region" description="Helical" evidence="7">
    <location>
        <begin position="7"/>
        <end position="28"/>
    </location>
</feature>
<comment type="similarity">
    <text evidence="2">Belongs to the EamA transporter family.</text>
</comment>
<evidence type="ECO:0000256" key="1">
    <source>
        <dbReference type="ARBA" id="ARBA00004651"/>
    </source>
</evidence>
<feature type="transmembrane region" description="Helical" evidence="7">
    <location>
        <begin position="189"/>
        <end position="208"/>
    </location>
</feature>
<evidence type="ECO:0000256" key="4">
    <source>
        <dbReference type="ARBA" id="ARBA00022692"/>
    </source>
</evidence>
<dbReference type="EMBL" id="JTFC01000031">
    <property type="protein sequence ID" value="RUS55749.1"/>
    <property type="molecule type" value="Genomic_DNA"/>
</dbReference>
<comment type="caution">
    <text evidence="9">The sequence shown here is derived from an EMBL/GenBank/DDBJ whole genome shotgun (WGS) entry which is preliminary data.</text>
</comment>
<evidence type="ECO:0000313" key="10">
    <source>
        <dbReference type="Proteomes" id="UP000288623"/>
    </source>
</evidence>
<keyword evidence="4 7" id="KW-0812">Transmembrane</keyword>
<organism evidence="9 10">
    <name type="scientific">Candidatus Kurthia intestinigallinarum</name>
    <dbReference type="NCBI Taxonomy" id="1562256"/>
    <lineage>
        <taxon>Bacteria</taxon>
        <taxon>Bacillati</taxon>
        <taxon>Bacillota</taxon>
        <taxon>Bacilli</taxon>
        <taxon>Bacillales</taxon>
        <taxon>Caryophanaceae</taxon>
        <taxon>Kurthia</taxon>
    </lineage>
</organism>
<feature type="transmembrane region" description="Helical" evidence="7">
    <location>
        <begin position="100"/>
        <end position="120"/>
    </location>
</feature>
<comment type="subcellular location">
    <subcellularLocation>
        <location evidence="1">Cell membrane</location>
        <topology evidence="1">Multi-pass membrane protein</topology>
    </subcellularLocation>
</comment>
<gene>
    <name evidence="9" type="ORF">QI30_12625</name>
</gene>
<feature type="domain" description="EamA" evidence="8">
    <location>
        <begin position="157"/>
        <end position="292"/>
    </location>
</feature>